<sequence>MYKSIPLDPQKREIRLLSLTPGSRDETVSAELFRASLDNNPGFSVLSYSWGPENDKVPIQVQGRELLVTRNLYQCLLNLRSETTPLTIWIDAVCINQDSNDEKNTQVPLMRDIYKSASDTFIWLGETTSGLDLIIDSVRFISCQEEGFHFAFTEFINLAWFRRTWIIQEFALPRQDPVFVCGSHHISWADLRKWWRLIEEPNGNVTHHSSWENKSPAWQNLHRVLSSLPLANLASLRSGFSSNIVLERGLPLSVLIAASEASLATDPRDKIYGLMGLANAKAKQSITIDYNKSVQEVYEEVSKYLIFVECKLNVLSNQSLDLEPQWEQNDITPQNPQFKLRQGTNVTSSWIRDLAHLRSEFKPRPLLPDGRARGSTYDASLGTKPTRGPECETRELSILGTEVDVIRECKRAWCMVPGKIPYYPDWNAILPLFFRAAHPAGHNPPIMNETSEEGGNKRKSQEPEWDLPYPPKYGAPKTMREAIWRTVTCDKVSDGIDRAPDYYGRVFDGYMDAVVGNSGGYEVPDHIETTLEAEVSYLNTLTRRINKILFRRSAFSTMNGWIGLGPDDMKEGDVVAILSGGDVPFVLRQCQCKNHYWLIGECYVEGIMYGEMMQALIKERVMPGNMFRIQ</sequence>
<gene>
    <name evidence="3" type="ORF">FALBO_14436</name>
</gene>
<evidence type="ECO:0000259" key="2">
    <source>
        <dbReference type="Pfam" id="PF06985"/>
    </source>
</evidence>
<dbReference type="Pfam" id="PF06985">
    <property type="entry name" value="HET"/>
    <property type="match status" value="1"/>
</dbReference>
<evidence type="ECO:0000256" key="1">
    <source>
        <dbReference type="SAM" id="MobiDB-lite"/>
    </source>
</evidence>
<keyword evidence="4" id="KW-1185">Reference proteome</keyword>
<organism evidence="3 4">
    <name type="scientific">Fusarium albosuccineum</name>
    <dbReference type="NCBI Taxonomy" id="1237068"/>
    <lineage>
        <taxon>Eukaryota</taxon>
        <taxon>Fungi</taxon>
        <taxon>Dikarya</taxon>
        <taxon>Ascomycota</taxon>
        <taxon>Pezizomycotina</taxon>
        <taxon>Sordariomycetes</taxon>
        <taxon>Hypocreomycetidae</taxon>
        <taxon>Hypocreales</taxon>
        <taxon>Nectriaceae</taxon>
        <taxon>Fusarium</taxon>
        <taxon>Fusarium decemcellulare species complex</taxon>
    </lineage>
</organism>
<dbReference type="Pfam" id="PF26639">
    <property type="entry name" value="Het-6_barrel"/>
    <property type="match status" value="1"/>
</dbReference>
<dbReference type="PANTHER" id="PTHR24148">
    <property type="entry name" value="ANKYRIN REPEAT DOMAIN-CONTAINING PROTEIN 39 HOMOLOG-RELATED"/>
    <property type="match status" value="1"/>
</dbReference>
<evidence type="ECO:0000313" key="4">
    <source>
        <dbReference type="Proteomes" id="UP000554235"/>
    </source>
</evidence>
<dbReference type="EMBL" id="JAADYS010002341">
    <property type="protein sequence ID" value="KAF4458816.1"/>
    <property type="molecule type" value="Genomic_DNA"/>
</dbReference>
<name>A0A8H4KYU1_9HYPO</name>
<dbReference type="OrthoDB" id="4587016at2759"/>
<dbReference type="Proteomes" id="UP000554235">
    <property type="component" value="Unassembled WGS sequence"/>
</dbReference>
<feature type="region of interest" description="Disordered" evidence="1">
    <location>
        <begin position="444"/>
        <end position="471"/>
    </location>
</feature>
<feature type="domain" description="Heterokaryon incompatibility" evidence="2">
    <location>
        <begin position="44"/>
        <end position="169"/>
    </location>
</feature>
<evidence type="ECO:0000313" key="3">
    <source>
        <dbReference type="EMBL" id="KAF4458816.1"/>
    </source>
</evidence>
<protein>
    <submittedName>
        <fullName evidence="3">Heterokaryon incompatibility</fullName>
    </submittedName>
</protein>
<reference evidence="3 4" key="1">
    <citation type="submission" date="2020-01" db="EMBL/GenBank/DDBJ databases">
        <title>Identification and distribution of gene clusters putatively required for synthesis of sphingolipid metabolism inhibitors in phylogenetically diverse species of the filamentous fungus Fusarium.</title>
        <authorList>
            <person name="Kim H.-S."/>
            <person name="Busman M."/>
            <person name="Brown D.W."/>
            <person name="Divon H."/>
            <person name="Uhlig S."/>
            <person name="Proctor R.H."/>
        </authorList>
    </citation>
    <scope>NUCLEOTIDE SEQUENCE [LARGE SCALE GENOMIC DNA]</scope>
    <source>
        <strain evidence="3 4">NRRL 20459</strain>
    </source>
</reference>
<dbReference type="InterPro" id="IPR010730">
    <property type="entry name" value="HET"/>
</dbReference>
<feature type="region of interest" description="Disordered" evidence="1">
    <location>
        <begin position="368"/>
        <end position="389"/>
    </location>
</feature>
<comment type="caution">
    <text evidence="3">The sequence shown here is derived from an EMBL/GenBank/DDBJ whole genome shotgun (WGS) entry which is preliminary data.</text>
</comment>
<accession>A0A8H4KYU1</accession>
<dbReference type="AlphaFoldDB" id="A0A8H4KYU1"/>
<dbReference type="InterPro" id="IPR052895">
    <property type="entry name" value="HetReg/Transcr_Mod"/>
</dbReference>
<dbReference type="PANTHER" id="PTHR24148:SF64">
    <property type="entry name" value="HETEROKARYON INCOMPATIBILITY DOMAIN-CONTAINING PROTEIN"/>
    <property type="match status" value="1"/>
</dbReference>
<proteinExistence type="predicted"/>